<feature type="region of interest" description="Disordered" evidence="1">
    <location>
        <begin position="66"/>
        <end position="89"/>
    </location>
</feature>
<dbReference type="AlphaFoldDB" id="A0AAJ0CUL5"/>
<accession>A0AAJ0CUL5</accession>
<dbReference type="EMBL" id="JASWJB010000058">
    <property type="protein sequence ID" value="KAK2603736.1"/>
    <property type="molecule type" value="Genomic_DNA"/>
</dbReference>
<feature type="compositionally biased region" description="Basic and acidic residues" evidence="1">
    <location>
        <begin position="133"/>
        <end position="152"/>
    </location>
</feature>
<evidence type="ECO:0000256" key="1">
    <source>
        <dbReference type="SAM" id="MobiDB-lite"/>
    </source>
</evidence>
<protein>
    <submittedName>
        <fullName evidence="2">Uncharacterized protein</fullName>
    </submittedName>
</protein>
<proteinExistence type="predicted"/>
<evidence type="ECO:0000313" key="2">
    <source>
        <dbReference type="EMBL" id="KAK2603736.1"/>
    </source>
</evidence>
<sequence length="199" mass="22721">MGALSSRFHSCSSLETPLISPLPPLPSYDSVDRYHDGSKRRARGRSWVAGDDFRGQSVINRFTRESRFGTESGIQQAPTIPSLPNVDVNEDTEGKRWQNSRYAQPCEYCTKQQHPEEYAGKPYESKFQQPHYRRQDKPKMRHLNQEERDIQHHTPSGRTAEGEALPWGRGWRVPDPYRAMPRSGSFKPLPISATGLGLQ</sequence>
<reference evidence="2" key="1">
    <citation type="submission" date="2023-06" db="EMBL/GenBank/DDBJ databases">
        <title>Conoideocrella luteorostrata (Hypocreales: Clavicipitaceae), a potential biocontrol fungus for elongate hemlock scale in United States Christmas tree production areas.</title>
        <authorList>
            <person name="Barrett H."/>
            <person name="Lovett B."/>
            <person name="Macias A.M."/>
            <person name="Stajich J.E."/>
            <person name="Kasson M.T."/>
        </authorList>
    </citation>
    <scope>NUCLEOTIDE SEQUENCE</scope>
    <source>
        <strain evidence="2">ARSEF 14590</strain>
    </source>
</reference>
<gene>
    <name evidence="2" type="ORF">QQS21_004112</name>
</gene>
<feature type="region of interest" description="Disordered" evidence="1">
    <location>
        <begin position="1"/>
        <end position="45"/>
    </location>
</feature>
<name>A0AAJ0CUL5_9HYPO</name>
<feature type="region of interest" description="Disordered" evidence="1">
    <location>
        <begin position="121"/>
        <end position="170"/>
    </location>
</feature>
<organism evidence="2 3">
    <name type="scientific">Conoideocrella luteorostrata</name>
    <dbReference type="NCBI Taxonomy" id="1105319"/>
    <lineage>
        <taxon>Eukaryota</taxon>
        <taxon>Fungi</taxon>
        <taxon>Dikarya</taxon>
        <taxon>Ascomycota</taxon>
        <taxon>Pezizomycotina</taxon>
        <taxon>Sordariomycetes</taxon>
        <taxon>Hypocreomycetidae</taxon>
        <taxon>Hypocreales</taxon>
        <taxon>Clavicipitaceae</taxon>
        <taxon>Conoideocrella</taxon>
    </lineage>
</organism>
<dbReference type="Proteomes" id="UP001251528">
    <property type="component" value="Unassembled WGS sequence"/>
</dbReference>
<evidence type="ECO:0000313" key="3">
    <source>
        <dbReference type="Proteomes" id="UP001251528"/>
    </source>
</evidence>
<feature type="compositionally biased region" description="Basic and acidic residues" evidence="1">
    <location>
        <begin position="30"/>
        <end position="39"/>
    </location>
</feature>
<comment type="caution">
    <text evidence="2">The sequence shown here is derived from an EMBL/GenBank/DDBJ whole genome shotgun (WGS) entry which is preliminary data.</text>
</comment>
<keyword evidence="3" id="KW-1185">Reference proteome</keyword>